<dbReference type="Gene3D" id="3.40.190.10">
    <property type="entry name" value="Periplasmic binding protein-like II"/>
    <property type="match status" value="2"/>
</dbReference>
<dbReference type="PANTHER" id="PTHR30061">
    <property type="entry name" value="MALTOSE-BINDING PERIPLASMIC PROTEIN"/>
    <property type="match status" value="1"/>
</dbReference>
<reference evidence="4 7" key="2">
    <citation type="submission" date="2016-11" db="EMBL/GenBank/DDBJ databases">
        <title>Genomic analysis of Caldithrix abyssi and proposal of a novel bacterial phylum Caldithrichaeota.</title>
        <authorList>
            <person name="Kublanov I."/>
            <person name="Sigalova O."/>
            <person name="Gavrilov S."/>
            <person name="Lebedinsky A."/>
            <person name="Ivanova N."/>
            <person name="Daum C."/>
            <person name="Reddy T."/>
            <person name="Klenk H.P."/>
            <person name="Goker M."/>
            <person name="Reva O."/>
            <person name="Miroshnichenko M."/>
            <person name="Kyprides N."/>
            <person name="Woyke T."/>
            <person name="Gelfand M."/>
        </authorList>
    </citation>
    <scope>NUCLEOTIDE SEQUENCE [LARGE SCALE GENOMIC DNA]</scope>
    <source>
        <strain evidence="4 7">LF13</strain>
    </source>
</reference>
<evidence type="ECO:0000313" key="5">
    <source>
        <dbReference type="EMBL" id="EHO42784.1"/>
    </source>
</evidence>
<sequence precursor="true">MAFIPKQQNKMQLLLIVAFVFIFACTVEKNASETQQAQNDSTIVFKHFKLANARHAFQQAILQFEKQNPGVKVKEEILPSNSNIQHQFYVTSLESGSADFDVFLIDVIWAPEFSLAGWLEDLSALIPEEERIQFFSAPLRADMYQGKLYAVPWYIDAGVLYYRKDLLQKYGFSPPVSFDDLVHQAQTILNGEQNPTLNGFLWQGKQYEGLICTANEVISGFGGKILDENGRVRLTDNAVRSALNWLKDCIYTHRISPRWVLSADEESTRLSFLNGNAVFLRNWPYCWTFFQREESKVRGMVGTAPMPALPGINGKSTLGGWQLAVNRFSQKKELAKRFVRFMASPEVQLQFAIQVGTKPTRKPLYEDPRLIKEQPFIVQLFPILKNTVPRPVTPLYPQISQILQIEFSAILSNIRAVEPALESAQIQIEHVLEIEKLAFDKKSK</sequence>
<accession>H1XUF8</accession>
<dbReference type="FunCoup" id="H1XUF8">
    <property type="interactions" value="56"/>
</dbReference>
<dbReference type="AlphaFoldDB" id="H1XUF8"/>
<dbReference type="RefSeq" id="WP_006930138.1">
    <property type="nucleotide sequence ID" value="NZ_CM001402.1"/>
</dbReference>
<protein>
    <submittedName>
        <fullName evidence="4">Carbohydrate ABC transporter substrate-binding protein, CUT1 family</fullName>
    </submittedName>
    <submittedName>
        <fullName evidence="5">Extracellular solute-binding protein family 1</fullName>
    </submittedName>
</protein>
<dbReference type="InterPro" id="IPR006059">
    <property type="entry name" value="SBP"/>
</dbReference>
<dbReference type="EMBL" id="CM001402">
    <property type="protein sequence ID" value="EHO42784.1"/>
    <property type="molecule type" value="Genomic_DNA"/>
</dbReference>
<dbReference type="Proteomes" id="UP000183868">
    <property type="component" value="Chromosome"/>
</dbReference>
<dbReference type="GO" id="GO:0015768">
    <property type="term" value="P:maltose transport"/>
    <property type="evidence" value="ECO:0007669"/>
    <property type="project" value="TreeGrafter"/>
</dbReference>
<evidence type="ECO:0000313" key="6">
    <source>
        <dbReference type="Proteomes" id="UP000004671"/>
    </source>
</evidence>
<dbReference type="Pfam" id="PF01547">
    <property type="entry name" value="SBP_bac_1"/>
    <property type="match status" value="1"/>
</dbReference>
<dbReference type="HOGENOM" id="CLU_031285_9_1_0"/>
<dbReference type="EMBL" id="CP018099">
    <property type="protein sequence ID" value="APF18809.1"/>
    <property type="molecule type" value="Genomic_DNA"/>
</dbReference>
<comment type="similarity">
    <text evidence="1">Belongs to the bacterial solute-binding protein 1 family.</text>
</comment>
<evidence type="ECO:0000313" key="4">
    <source>
        <dbReference type="EMBL" id="APF18809.1"/>
    </source>
</evidence>
<dbReference type="SUPFAM" id="SSF53850">
    <property type="entry name" value="Periplasmic binding protein-like II"/>
    <property type="match status" value="1"/>
</dbReference>
<name>H1XUF8_CALAY</name>
<keyword evidence="2" id="KW-0813">Transport</keyword>
<dbReference type="eggNOG" id="COG1653">
    <property type="taxonomic scope" value="Bacteria"/>
</dbReference>
<keyword evidence="3" id="KW-0732">Signal</keyword>
<dbReference type="Proteomes" id="UP000004671">
    <property type="component" value="Chromosome"/>
</dbReference>
<dbReference type="PaxDb" id="880073-Calab_3178"/>
<evidence type="ECO:0000256" key="3">
    <source>
        <dbReference type="ARBA" id="ARBA00022729"/>
    </source>
</evidence>
<dbReference type="GO" id="GO:1901982">
    <property type="term" value="F:maltose binding"/>
    <property type="evidence" value="ECO:0007669"/>
    <property type="project" value="TreeGrafter"/>
</dbReference>
<dbReference type="PROSITE" id="PS51257">
    <property type="entry name" value="PROKAR_LIPOPROTEIN"/>
    <property type="match status" value="1"/>
</dbReference>
<evidence type="ECO:0000256" key="1">
    <source>
        <dbReference type="ARBA" id="ARBA00008520"/>
    </source>
</evidence>
<proteinExistence type="inferred from homology"/>
<gene>
    <name evidence="4" type="ORF">Cabys_2060</name>
    <name evidence="5" type="ORF">Calab_3178</name>
</gene>
<organism evidence="5 6">
    <name type="scientific">Caldithrix abyssi DSM 13497</name>
    <dbReference type="NCBI Taxonomy" id="880073"/>
    <lineage>
        <taxon>Bacteria</taxon>
        <taxon>Pseudomonadati</taxon>
        <taxon>Calditrichota</taxon>
        <taxon>Calditrichia</taxon>
        <taxon>Calditrichales</taxon>
        <taxon>Calditrichaceae</taxon>
        <taxon>Caldithrix</taxon>
    </lineage>
</organism>
<evidence type="ECO:0000256" key="2">
    <source>
        <dbReference type="ARBA" id="ARBA00022448"/>
    </source>
</evidence>
<dbReference type="PANTHER" id="PTHR30061:SF50">
    <property type="entry name" value="MALTOSE_MALTODEXTRIN-BINDING PERIPLASMIC PROTEIN"/>
    <property type="match status" value="1"/>
</dbReference>
<dbReference type="InParanoid" id="H1XUF8"/>
<evidence type="ECO:0000313" key="7">
    <source>
        <dbReference type="Proteomes" id="UP000183868"/>
    </source>
</evidence>
<dbReference type="CDD" id="cd14750">
    <property type="entry name" value="PBP2_TMBP"/>
    <property type="match status" value="1"/>
</dbReference>
<reference evidence="5 6" key="1">
    <citation type="submission" date="2011-09" db="EMBL/GenBank/DDBJ databases">
        <title>The permanent draft genome of Caldithrix abyssi DSM 13497.</title>
        <authorList>
            <consortium name="US DOE Joint Genome Institute (JGI-PGF)"/>
            <person name="Lucas S."/>
            <person name="Han J."/>
            <person name="Lapidus A."/>
            <person name="Bruce D."/>
            <person name="Goodwin L."/>
            <person name="Pitluck S."/>
            <person name="Peters L."/>
            <person name="Kyrpides N."/>
            <person name="Mavromatis K."/>
            <person name="Ivanova N."/>
            <person name="Mikhailova N."/>
            <person name="Chertkov O."/>
            <person name="Detter J.C."/>
            <person name="Tapia R."/>
            <person name="Han C."/>
            <person name="Land M."/>
            <person name="Hauser L."/>
            <person name="Markowitz V."/>
            <person name="Cheng J.-F."/>
            <person name="Hugenholtz P."/>
            <person name="Woyke T."/>
            <person name="Wu D."/>
            <person name="Spring S."/>
            <person name="Brambilla E."/>
            <person name="Klenk H.-P."/>
            <person name="Eisen J.A."/>
        </authorList>
    </citation>
    <scope>NUCLEOTIDE SEQUENCE [LARGE SCALE GENOMIC DNA]</scope>
    <source>
        <strain evidence="5 6">DSM 13497</strain>
    </source>
</reference>
<keyword evidence="6" id="KW-1185">Reference proteome</keyword>
<dbReference type="KEGG" id="caby:Cabys_2060"/>
<dbReference type="GO" id="GO:0055052">
    <property type="term" value="C:ATP-binding cassette (ABC) transporter complex, substrate-binding subunit-containing"/>
    <property type="evidence" value="ECO:0007669"/>
    <property type="project" value="TreeGrafter"/>
</dbReference>
<dbReference type="STRING" id="880073.Cabys_2060"/>
<dbReference type="GO" id="GO:0042956">
    <property type="term" value="P:maltodextrin transmembrane transport"/>
    <property type="evidence" value="ECO:0007669"/>
    <property type="project" value="TreeGrafter"/>
</dbReference>